<feature type="compositionally biased region" description="Basic and acidic residues" evidence="3">
    <location>
        <begin position="200"/>
        <end position="212"/>
    </location>
</feature>
<evidence type="ECO:0000256" key="3">
    <source>
        <dbReference type="SAM" id="MobiDB-lite"/>
    </source>
</evidence>
<accession>A0ABN9MDE8</accession>
<dbReference type="EMBL" id="CAUEEQ010061886">
    <property type="protein sequence ID" value="CAJ0964597.1"/>
    <property type="molecule type" value="Genomic_DNA"/>
</dbReference>
<keyword evidence="1" id="KW-0677">Repeat</keyword>
<keyword evidence="6" id="KW-1185">Reference proteome</keyword>
<feature type="domain" description="C-myb C-terminal" evidence="4">
    <location>
        <begin position="157"/>
        <end position="301"/>
    </location>
</feature>
<evidence type="ECO:0000259" key="4">
    <source>
        <dbReference type="Pfam" id="PF09316"/>
    </source>
</evidence>
<organism evidence="5 6">
    <name type="scientific">Ranitomeya imitator</name>
    <name type="common">mimic poison frog</name>
    <dbReference type="NCBI Taxonomy" id="111125"/>
    <lineage>
        <taxon>Eukaryota</taxon>
        <taxon>Metazoa</taxon>
        <taxon>Chordata</taxon>
        <taxon>Craniata</taxon>
        <taxon>Vertebrata</taxon>
        <taxon>Euteleostomi</taxon>
        <taxon>Amphibia</taxon>
        <taxon>Batrachia</taxon>
        <taxon>Anura</taxon>
        <taxon>Neobatrachia</taxon>
        <taxon>Hyloidea</taxon>
        <taxon>Dendrobatidae</taxon>
        <taxon>Dendrobatinae</taxon>
        <taxon>Ranitomeya</taxon>
    </lineage>
</organism>
<dbReference type="Pfam" id="PF09316">
    <property type="entry name" value="Cmyb_C"/>
    <property type="match status" value="1"/>
</dbReference>
<gene>
    <name evidence="5" type="ORF">RIMI_LOCUS19405593</name>
</gene>
<dbReference type="Proteomes" id="UP001176940">
    <property type="component" value="Unassembled WGS sequence"/>
</dbReference>
<name>A0ABN9MDE8_9NEOB</name>
<proteinExistence type="predicted"/>
<evidence type="ECO:0000256" key="2">
    <source>
        <dbReference type="ARBA" id="ARBA00023125"/>
    </source>
</evidence>
<keyword evidence="2" id="KW-0238">DNA-binding</keyword>
<dbReference type="InterPro" id="IPR015395">
    <property type="entry name" value="C-myb_C"/>
</dbReference>
<comment type="caution">
    <text evidence="5">The sequence shown here is derived from an EMBL/GenBank/DDBJ whole genome shotgun (WGS) entry which is preliminary data.</text>
</comment>
<evidence type="ECO:0000313" key="6">
    <source>
        <dbReference type="Proteomes" id="UP001176940"/>
    </source>
</evidence>
<reference evidence="5" key="1">
    <citation type="submission" date="2023-07" db="EMBL/GenBank/DDBJ databases">
        <authorList>
            <person name="Stuckert A."/>
        </authorList>
    </citation>
    <scope>NUCLEOTIDE SEQUENCE</scope>
</reference>
<protein>
    <recommendedName>
        <fullName evidence="4">C-myb C-terminal domain-containing protein</fullName>
    </recommendedName>
</protein>
<evidence type="ECO:0000256" key="1">
    <source>
        <dbReference type="ARBA" id="ARBA00022737"/>
    </source>
</evidence>
<evidence type="ECO:0000313" key="5">
    <source>
        <dbReference type="EMBL" id="CAJ0964597.1"/>
    </source>
</evidence>
<feature type="region of interest" description="Disordered" evidence="3">
    <location>
        <begin position="1"/>
        <end position="27"/>
    </location>
</feature>
<sequence length="316" mass="34755">MASLEEHTSEVYGMDDSKNMMGQSTSPRNKMVMETSSVIPSLDTIPEYGEPFDDLEIIGYISVIKMHFGANLPAGRFGGRTAHAPAILQDGGAQGEDGRTDTGTPGYSVLYPAWKTAAEPQRQNRRGSAVRIGELPIWNDATGFEASIEITPAKLNPFLNISAGNVQEYFSFENPAYTSTPICGQKMLTTPLRKQTTPKKGKENIGQVDKELPSITPTPFKNALAAQEKKYGPLKVVSQPLAYLEEDIREVLKQETGKDIFLKEEDDEPGYRAQKQRSAVKKVRKSLILDAWDKDELGAQLLADDTSDLQVTVGKN</sequence>
<feature type="region of interest" description="Disordered" evidence="3">
    <location>
        <begin position="192"/>
        <end position="216"/>
    </location>
</feature>